<organism evidence="2 3">
    <name type="scientific">Austropuccinia psidii MF-1</name>
    <dbReference type="NCBI Taxonomy" id="1389203"/>
    <lineage>
        <taxon>Eukaryota</taxon>
        <taxon>Fungi</taxon>
        <taxon>Dikarya</taxon>
        <taxon>Basidiomycota</taxon>
        <taxon>Pucciniomycotina</taxon>
        <taxon>Pucciniomycetes</taxon>
        <taxon>Pucciniales</taxon>
        <taxon>Sphaerophragmiaceae</taxon>
        <taxon>Austropuccinia</taxon>
    </lineage>
</organism>
<keyword evidence="3" id="KW-1185">Reference proteome</keyword>
<feature type="compositionally biased region" description="Low complexity" evidence="1">
    <location>
        <begin position="7"/>
        <end position="24"/>
    </location>
</feature>
<proteinExistence type="predicted"/>
<feature type="region of interest" description="Disordered" evidence="1">
    <location>
        <begin position="74"/>
        <end position="107"/>
    </location>
</feature>
<dbReference type="AlphaFoldDB" id="A0A9Q3C9P3"/>
<sequence length="273" mass="31407">MNKKLGSNNQNQSKTSSQESQTSNESDHYYYPPEQETELGKESEIYSKFPIATPRTNRRDLKVVEKFLLDLLERNEINNSTQKSKEGINKSKVDKPSPSKLHSSIEEIQEEHLNEEAVEGQEEMSSTDRIHQKVLKIQEKLLEIIKKEGKKKSTSYTPQNSTLEEQTTLPKSFRPDGSPSPYPRPMATSTPYTKQIQNTLPIKVNISSQITTPSHQEIPRNTTPIVKIRHKDYNLWFDGKDVERLIKKAENISQIDVESGRDIARQIAFLEQR</sequence>
<comment type="caution">
    <text evidence="2">The sequence shown here is derived from an EMBL/GenBank/DDBJ whole genome shotgun (WGS) entry which is preliminary data.</text>
</comment>
<evidence type="ECO:0000313" key="3">
    <source>
        <dbReference type="Proteomes" id="UP000765509"/>
    </source>
</evidence>
<evidence type="ECO:0000256" key="1">
    <source>
        <dbReference type="SAM" id="MobiDB-lite"/>
    </source>
</evidence>
<gene>
    <name evidence="2" type="ORF">O181_020854</name>
</gene>
<name>A0A9Q3C9P3_9BASI</name>
<feature type="compositionally biased region" description="Basic and acidic residues" evidence="1">
    <location>
        <begin position="83"/>
        <end position="97"/>
    </location>
</feature>
<feature type="region of interest" description="Disordered" evidence="1">
    <location>
        <begin position="149"/>
        <end position="182"/>
    </location>
</feature>
<dbReference type="EMBL" id="AVOT02006256">
    <property type="protein sequence ID" value="MBW0481139.1"/>
    <property type="molecule type" value="Genomic_DNA"/>
</dbReference>
<protein>
    <submittedName>
        <fullName evidence="2">Uncharacterized protein</fullName>
    </submittedName>
</protein>
<reference evidence="2" key="1">
    <citation type="submission" date="2021-03" db="EMBL/GenBank/DDBJ databases">
        <title>Draft genome sequence of rust myrtle Austropuccinia psidii MF-1, a brazilian biotype.</title>
        <authorList>
            <person name="Quecine M.C."/>
            <person name="Pachon D.M.R."/>
            <person name="Bonatelli M.L."/>
            <person name="Correr F.H."/>
            <person name="Franceschini L.M."/>
            <person name="Leite T.F."/>
            <person name="Margarido G.R.A."/>
            <person name="Almeida C.A."/>
            <person name="Ferrarezi J.A."/>
            <person name="Labate C.A."/>
        </authorList>
    </citation>
    <scope>NUCLEOTIDE SEQUENCE</scope>
    <source>
        <strain evidence="2">MF-1</strain>
    </source>
</reference>
<dbReference type="OrthoDB" id="2506366at2759"/>
<feature type="compositionally biased region" description="Polar residues" evidence="1">
    <location>
        <begin position="154"/>
        <end position="170"/>
    </location>
</feature>
<evidence type="ECO:0000313" key="2">
    <source>
        <dbReference type="EMBL" id="MBW0481139.1"/>
    </source>
</evidence>
<dbReference type="Proteomes" id="UP000765509">
    <property type="component" value="Unassembled WGS sequence"/>
</dbReference>
<accession>A0A9Q3C9P3</accession>
<feature type="region of interest" description="Disordered" evidence="1">
    <location>
        <begin position="1"/>
        <end position="44"/>
    </location>
</feature>